<evidence type="ECO:0000256" key="1">
    <source>
        <dbReference type="SAM" id="MobiDB-lite"/>
    </source>
</evidence>
<dbReference type="Proteomes" id="UP001217485">
    <property type="component" value="Unassembled WGS sequence"/>
</dbReference>
<name>A0ABT5BW88_9BACT</name>
<evidence type="ECO:0000256" key="2">
    <source>
        <dbReference type="SAM" id="SignalP"/>
    </source>
</evidence>
<protein>
    <recommendedName>
        <fullName evidence="5">Phytase-like domain-containing protein</fullName>
    </recommendedName>
</protein>
<keyword evidence="4" id="KW-1185">Reference proteome</keyword>
<reference evidence="3 4" key="1">
    <citation type="submission" date="2023-01" db="EMBL/GenBank/DDBJ databases">
        <title>Minimal conservation of predation-associated metabolite biosynthetic gene clusters underscores biosynthetic potential of Myxococcota including descriptions for ten novel species: Archangium lansinium sp. nov., Myxococcus landrumus sp. nov., Nannocystis bai.</title>
        <authorList>
            <person name="Ahearne A."/>
            <person name="Stevens C."/>
            <person name="Dowd S."/>
        </authorList>
    </citation>
    <scope>NUCLEOTIDE SEQUENCE [LARGE SCALE GENOMIC DNA]</scope>
    <source>
        <strain evidence="3 4">WIWO2</strain>
    </source>
</reference>
<dbReference type="EMBL" id="JAQNDK010000001">
    <property type="protein sequence ID" value="MDC0678440.1"/>
    <property type="molecule type" value="Genomic_DNA"/>
</dbReference>
<gene>
    <name evidence="3" type="ORF">POL72_11915</name>
</gene>
<organism evidence="3 4">
    <name type="scientific">Sorangium atrum</name>
    <dbReference type="NCBI Taxonomy" id="2995308"/>
    <lineage>
        <taxon>Bacteria</taxon>
        <taxon>Pseudomonadati</taxon>
        <taxon>Myxococcota</taxon>
        <taxon>Polyangia</taxon>
        <taxon>Polyangiales</taxon>
        <taxon>Polyangiaceae</taxon>
        <taxon>Sorangium</taxon>
    </lineage>
</organism>
<evidence type="ECO:0000313" key="4">
    <source>
        <dbReference type="Proteomes" id="UP001217485"/>
    </source>
</evidence>
<dbReference type="RefSeq" id="WP_272095259.1">
    <property type="nucleotide sequence ID" value="NZ_JAQNDK010000001.1"/>
</dbReference>
<evidence type="ECO:0000313" key="3">
    <source>
        <dbReference type="EMBL" id="MDC0678440.1"/>
    </source>
</evidence>
<proteinExistence type="predicted"/>
<feature type="region of interest" description="Disordered" evidence="1">
    <location>
        <begin position="176"/>
        <end position="197"/>
    </location>
</feature>
<evidence type="ECO:0008006" key="5">
    <source>
        <dbReference type="Google" id="ProtNLM"/>
    </source>
</evidence>
<feature type="chain" id="PRO_5046037288" description="Phytase-like domain-containing protein" evidence="2">
    <location>
        <begin position="29"/>
        <end position="417"/>
    </location>
</feature>
<sequence length="417" mass="43055">MRYRAFLPLVFALPACGPAAAPSPAASAAPAVAKAAATTAPSPSAPAVGVAPAPAASAAPAPQSACALERGFHGTIGPKLEVFARIERDGGTVRGRYFYAHVGVDIPLAGTVTDAGELALVEGNPARPTGQFAGTCRADGHLIGTWTSPRGASLPFDLASVGARDVLLVATKKRARRFPPQPNPDGPSDGIGIPFEPGEACSEELAWPEIFGAATAKSEAALNRALESGAWVFGQGDEASLRACKTGERMAASRTFEISLNEKGLLAVRSHDAMRYEGGTHPWDPGPERWQVLDARTGAPVTQLLERSAASKKALRPLLERCLAPLADGDATVLELLRERVSLDNPELLLLPTPAGLKLAATGYPPPLRVLEGDGPILTWAALAGAGAVGPRSPLARLWEGRSAAAAADPCVKQGSP</sequence>
<comment type="caution">
    <text evidence="3">The sequence shown here is derived from an EMBL/GenBank/DDBJ whole genome shotgun (WGS) entry which is preliminary data.</text>
</comment>
<accession>A0ABT5BW88</accession>
<keyword evidence="2" id="KW-0732">Signal</keyword>
<feature type="signal peptide" evidence="2">
    <location>
        <begin position="1"/>
        <end position="28"/>
    </location>
</feature>